<dbReference type="RefSeq" id="WP_294565372.1">
    <property type="nucleotide sequence ID" value="NZ_CADCTE010000058.1"/>
</dbReference>
<name>A0A6J4HMS7_9MICC</name>
<evidence type="ECO:0000313" key="1">
    <source>
        <dbReference type="EMBL" id="CAA9226750.1"/>
    </source>
</evidence>
<dbReference type="EMBL" id="CADCTE010000058">
    <property type="protein sequence ID" value="CAA9226750.1"/>
    <property type="molecule type" value="Genomic_DNA"/>
</dbReference>
<organism evidence="1">
    <name type="scientific">uncultured Arthrobacter sp</name>
    <dbReference type="NCBI Taxonomy" id="114050"/>
    <lineage>
        <taxon>Bacteria</taxon>
        <taxon>Bacillati</taxon>
        <taxon>Actinomycetota</taxon>
        <taxon>Actinomycetes</taxon>
        <taxon>Micrococcales</taxon>
        <taxon>Micrococcaceae</taxon>
        <taxon>Arthrobacter</taxon>
        <taxon>environmental samples</taxon>
    </lineage>
</organism>
<sequence length="112" mass="11322">MWPDAAGAEGAGALGRAGWTAALAQLEDVVFEAQRAASDPQLPAPAIAAWEPPQGLGPIPADLREHARHVNEAQLAALSALGQARATVARHLGAVESASADLARTGSLDVTG</sequence>
<protein>
    <submittedName>
        <fullName evidence="1">Uncharacterized protein</fullName>
    </submittedName>
</protein>
<gene>
    <name evidence="1" type="ORF">AVDCRST_MAG83-799</name>
</gene>
<accession>A0A6J4HMS7</accession>
<proteinExistence type="predicted"/>
<dbReference type="AlphaFoldDB" id="A0A6J4HMS7"/>
<reference evidence="1" key="1">
    <citation type="submission" date="2020-02" db="EMBL/GenBank/DDBJ databases">
        <authorList>
            <person name="Meier V. D."/>
        </authorList>
    </citation>
    <scope>NUCLEOTIDE SEQUENCE</scope>
    <source>
        <strain evidence="1">AVDCRST_MAG83</strain>
    </source>
</reference>